<dbReference type="Proteomes" id="UP000041254">
    <property type="component" value="Unassembled WGS sequence"/>
</dbReference>
<sequence>MIGDGLPPGRTPGRLEKMMLSREQPTNPMRHLQQELEKRLGKPVTSIPLDTDENIDEVERGSGNIKTPQESLASEGRILNQRDTSAEAGAEKGRGTPRSKSPPIHSPVRTMPQPEQPRPSEPLPSAQEEGGSADVPMPPATPPAATTPLSPPGDHLVWHKEGLPDDSRIRNVHRPTVERRSSFEKRKAKRFDSLEEQGLLTGPVGPLDVIKEGANEVMEADATESKLDQETIDGYHAIIKESWRRVITKQSKKNNVGALVFDSLLRFAPEISVLYRHGKTYMSAAFETVLSAMVAFSTIGDDVMVENAMRILPLDTSSTYPLSAIRFSTFRS</sequence>
<accession>A0A0G4H6D0</accession>
<dbReference type="InParanoid" id="A0A0G4H6D0"/>
<feature type="region of interest" description="Disordered" evidence="1">
    <location>
        <begin position="22"/>
        <end position="168"/>
    </location>
</feature>
<keyword evidence="3" id="KW-1185">Reference proteome</keyword>
<name>A0A0G4H6D0_VITBC</name>
<gene>
    <name evidence="2" type="ORF">Vbra_6606</name>
</gene>
<reference evidence="2 3" key="1">
    <citation type="submission" date="2014-11" db="EMBL/GenBank/DDBJ databases">
        <authorList>
            <person name="Zhu J."/>
            <person name="Qi W."/>
            <person name="Song R."/>
        </authorList>
    </citation>
    <scope>NUCLEOTIDE SEQUENCE [LARGE SCALE GENOMIC DNA]</scope>
</reference>
<dbReference type="VEuPathDB" id="CryptoDB:Vbra_6606"/>
<organism evidence="2 3">
    <name type="scientific">Vitrella brassicaformis (strain CCMP3155)</name>
    <dbReference type="NCBI Taxonomy" id="1169540"/>
    <lineage>
        <taxon>Eukaryota</taxon>
        <taxon>Sar</taxon>
        <taxon>Alveolata</taxon>
        <taxon>Colpodellida</taxon>
        <taxon>Vitrellaceae</taxon>
        <taxon>Vitrella</taxon>
    </lineage>
</organism>
<evidence type="ECO:0000313" key="3">
    <source>
        <dbReference type="Proteomes" id="UP000041254"/>
    </source>
</evidence>
<dbReference type="EMBL" id="CDMY01001028">
    <property type="protein sequence ID" value="CEM39169.1"/>
    <property type="molecule type" value="Genomic_DNA"/>
</dbReference>
<evidence type="ECO:0000256" key="1">
    <source>
        <dbReference type="SAM" id="MobiDB-lite"/>
    </source>
</evidence>
<proteinExistence type="predicted"/>
<evidence type="ECO:0000313" key="2">
    <source>
        <dbReference type="EMBL" id="CEM39169.1"/>
    </source>
</evidence>
<protein>
    <submittedName>
        <fullName evidence="2">Uncharacterized protein</fullName>
    </submittedName>
</protein>
<dbReference type="AlphaFoldDB" id="A0A0G4H6D0"/>
<feature type="compositionally biased region" description="Basic and acidic residues" evidence="1">
    <location>
        <begin position="156"/>
        <end position="168"/>
    </location>
</feature>